<sequence length="456" mass="49051">MTIPDLQPRTVGTLSVGSVASPRGAALDEAARRVIPGGANTVTRWIGSPYAFTAAEGAYVTDADGRRYLDYHCAFGAVLLGHNHPVVNQAVIDAINGRPDLIGLGISELEIEMAELLTSVIPSAEQAVTVMSGSEAVAHTIRLARGVTGRPLLVKFQGTYHGWSDSVARNMISPPERAYRRDPLSAGILDAVLDATLIAEFNDLDSVKALYEAHPEQIAAVILEPIPHNVGALLPTQEFITGLRELTREQGSLLIFDEVITGFRHSLGGYQQVCGVLPDLTTYGKAMGNGFPVSGLAGPRSLMERFDTAGGDVLMGGTFNGNRVSAAATIATVSYLRDHPDFYERTHRLGQRMRDGLASLLDEHGIAATVSGFGGTFNVYFVPPPVRGYRELLGNDARAYATFHRRMTDRGFLMLPIALKRNHVSGSHTEEDIERTLEAAGDVLKELVAEGIAPRL</sequence>
<dbReference type="InterPro" id="IPR015424">
    <property type="entry name" value="PyrdxlP-dep_Trfase"/>
</dbReference>
<dbReference type="InterPro" id="IPR005814">
    <property type="entry name" value="Aminotrans_3"/>
</dbReference>
<dbReference type="SUPFAM" id="SSF53383">
    <property type="entry name" value="PLP-dependent transferases"/>
    <property type="match status" value="1"/>
</dbReference>
<dbReference type="Gene3D" id="3.90.1150.10">
    <property type="entry name" value="Aspartate Aminotransferase, domain 1"/>
    <property type="match status" value="1"/>
</dbReference>
<dbReference type="EMBL" id="POTW01000005">
    <property type="protein sequence ID" value="PZF85858.1"/>
    <property type="molecule type" value="Genomic_DNA"/>
</dbReference>
<evidence type="ECO:0000256" key="1">
    <source>
        <dbReference type="ARBA" id="ARBA00001933"/>
    </source>
</evidence>
<organism evidence="4 5">
    <name type="scientific">Jiangella anatolica</name>
    <dbReference type="NCBI Taxonomy" id="2670374"/>
    <lineage>
        <taxon>Bacteria</taxon>
        <taxon>Bacillati</taxon>
        <taxon>Actinomycetota</taxon>
        <taxon>Actinomycetes</taxon>
        <taxon>Jiangellales</taxon>
        <taxon>Jiangellaceae</taxon>
        <taxon>Jiangella</taxon>
    </lineage>
</organism>
<dbReference type="InterPro" id="IPR015422">
    <property type="entry name" value="PyrdxlP-dep_Trfase_small"/>
</dbReference>
<evidence type="ECO:0000313" key="5">
    <source>
        <dbReference type="Proteomes" id="UP000248764"/>
    </source>
</evidence>
<dbReference type="GO" id="GO:0008483">
    <property type="term" value="F:transaminase activity"/>
    <property type="evidence" value="ECO:0007669"/>
    <property type="project" value="UniProtKB-KW"/>
</dbReference>
<accession>A0A2W2C181</accession>
<proteinExistence type="inferred from homology"/>
<evidence type="ECO:0000256" key="2">
    <source>
        <dbReference type="ARBA" id="ARBA00022898"/>
    </source>
</evidence>
<evidence type="ECO:0000256" key="3">
    <source>
        <dbReference type="RuleBase" id="RU003560"/>
    </source>
</evidence>
<dbReference type="Pfam" id="PF00202">
    <property type="entry name" value="Aminotran_3"/>
    <property type="match status" value="1"/>
</dbReference>
<dbReference type="AlphaFoldDB" id="A0A2W2C181"/>
<comment type="cofactor">
    <cofactor evidence="1">
        <name>pyridoxal 5'-phosphate</name>
        <dbReference type="ChEBI" id="CHEBI:597326"/>
    </cofactor>
</comment>
<name>A0A2W2C181_9ACTN</name>
<dbReference type="InterPro" id="IPR049704">
    <property type="entry name" value="Aminotrans_3_PPA_site"/>
</dbReference>
<dbReference type="GO" id="GO:0030170">
    <property type="term" value="F:pyridoxal phosphate binding"/>
    <property type="evidence" value="ECO:0007669"/>
    <property type="project" value="InterPro"/>
</dbReference>
<dbReference type="PROSITE" id="PS00600">
    <property type="entry name" value="AA_TRANSFER_CLASS_3"/>
    <property type="match status" value="1"/>
</dbReference>
<protein>
    <submittedName>
        <fullName evidence="4">Aspartate aminotransferase family protein</fullName>
    </submittedName>
</protein>
<keyword evidence="4" id="KW-0032">Aminotransferase</keyword>
<comment type="similarity">
    <text evidence="3">Belongs to the class-III pyridoxal-phosphate-dependent aminotransferase family.</text>
</comment>
<dbReference type="InterPro" id="IPR015421">
    <property type="entry name" value="PyrdxlP-dep_Trfase_major"/>
</dbReference>
<dbReference type="PANTHER" id="PTHR43713:SF3">
    <property type="entry name" value="GLUTAMATE-1-SEMIALDEHYDE 2,1-AMINOMUTASE 1, CHLOROPLASTIC-RELATED"/>
    <property type="match status" value="1"/>
</dbReference>
<keyword evidence="2 3" id="KW-0663">Pyridoxal phosphate</keyword>
<keyword evidence="4" id="KW-0808">Transferase</keyword>
<keyword evidence="5" id="KW-1185">Reference proteome</keyword>
<dbReference type="CDD" id="cd00610">
    <property type="entry name" value="OAT_like"/>
    <property type="match status" value="1"/>
</dbReference>
<comment type="caution">
    <text evidence="4">The sequence shown here is derived from an EMBL/GenBank/DDBJ whole genome shotgun (WGS) entry which is preliminary data.</text>
</comment>
<gene>
    <name evidence="4" type="ORF">C1I92_02960</name>
</gene>
<dbReference type="RefSeq" id="WP_111253180.1">
    <property type="nucleotide sequence ID" value="NZ_POTW01000005.1"/>
</dbReference>
<evidence type="ECO:0000313" key="4">
    <source>
        <dbReference type="EMBL" id="PZF85858.1"/>
    </source>
</evidence>
<dbReference type="Proteomes" id="UP000248764">
    <property type="component" value="Unassembled WGS sequence"/>
</dbReference>
<dbReference type="PANTHER" id="PTHR43713">
    <property type="entry name" value="GLUTAMATE-1-SEMIALDEHYDE 2,1-AMINOMUTASE"/>
    <property type="match status" value="1"/>
</dbReference>
<dbReference type="Gene3D" id="3.40.640.10">
    <property type="entry name" value="Type I PLP-dependent aspartate aminotransferase-like (Major domain)"/>
    <property type="match status" value="1"/>
</dbReference>
<reference evidence="4 5" key="1">
    <citation type="submission" date="2018-01" db="EMBL/GenBank/DDBJ databases">
        <title>Draft genome sequence of Jiangella sp. GTF31.</title>
        <authorList>
            <person name="Sahin N."/>
            <person name="Ay H."/>
            <person name="Saygin H."/>
        </authorList>
    </citation>
    <scope>NUCLEOTIDE SEQUENCE [LARGE SCALE GENOMIC DNA]</scope>
    <source>
        <strain evidence="4 5">GTF31</strain>
    </source>
</reference>